<protein>
    <submittedName>
        <fullName evidence="1">Uncharacterized protein</fullName>
    </submittedName>
</protein>
<evidence type="ECO:0000313" key="2">
    <source>
        <dbReference type="Proteomes" id="UP001145742"/>
    </source>
</evidence>
<keyword evidence="2" id="KW-1185">Reference proteome</keyword>
<gene>
    <name evidence="1" type="ORF">WISP_37080</name>
</gene>
<dbReference type="Proteomes" id="UP001145742">
    <property type="component" value="Unassembled WGS sequence"/>
</dbReference>
<proteinExistence type="predicted"/>
<evidence type="ECO:0000313" key="1">
    <source>
        <dbReference type="EMBL" id="KAJ7422643.1"/>
    </source>
</evidence>
<accession>A0ABQ9DNY2</accession>
<comment type="caution">
    <text evidence="1">The sequence shown here is derived from an EMBL/GenBank/DDBJ whole genome shotgun (WGS) entry which is preliminary data.</text>
</comment>
<name>A0ABQ9DNY2_9PASS</name>
<reference evidence="1" key="1">
    <citation type="submission" date="2019-10" db="EMBL/GenBank/DDBJ databases">
        <authorList>
            <person name="Soares A.E.R."/>
            <person name="Aleixo A."/>
            <person name="Schneider P."/>
            <person name="Miyaki C.Y."/>
            <person name="Schneider M.P."/>
            <person name="Mello C."/>
            <person name="Vasconcelos A.T.R."/>
        </authorList>
    </citation>
    <scope>NUCLEOTIDE SEQUENCE</scope>
    <source>
        <tissue evidence="1">Muscle</tissue>
    </source>
</reference>
<dbReference type="EMBL" id="WHWB01032972">
    <property type="protein sequence ID" value="KAJ7422643.1"/>
    <property type="molecule type" value="Genomic_DNA"/>
</dbReference>
<sequence>MDLPLAKPGSIGNDAQMGFTCVYEGCQPPPAAGDSQYAPSTHLHNSWRAVIRTVPHGMVLGLVLLNIFVGSMDGIKHKVSEFVDNSKLSTVINHTWKGPQQKKDMYLLKHVQNMATKMIKGMEHLSYEDRLRELGLFSLEKIRLQGDLRDLSST</sequence>
<organism evidence="1 2">
    <name type="scientific">Willisornis vidua</name>
    <name type="common">Xingu scale-backed antbird</name>
    <dbReference type="NCBI Taxonomy" id="1566151"/>
    <lineage>
        <taxon>Eukaryota</taxon>
        <taxon>Metazoa</taxon>
        <taxon>Chordata</taxon>
        <taxon>Craniata</taxon>
        <taxon>Vertebrata</taxon>
        <taxon>Euteleostomi</taxon>
        <taxon>Archelosauria</taxon>
        <taxon>Archosauria</taxon>
        <taxon>Dinosauria</taxon>
        <taxon>Saurischia</taxon>
        <taxon>Theropoda</taxon>
        <taxon>Coelurosauria</taxon>
        <taxon>Aves</taxon>
        <taxon>Neognathae</taxon>
        <taxon>Neoaves</taxon>
        <taxon>Telluraves</taxon>
        <taxon>Australaves</taxon>
        <taxon>Passeriformes</taxon>
        <taxon>Thamnophilidae</taxon>
        <taxon>Willisornis</taxon>
    </lineage>
</organism>